<dbReference type="EMBL" id="JAUUTY010000003">
    <property type="protein sequence ID" value="KAK1662466.1"/>
    <property type="molecule type" value="Genomic_DNA"/>
</dbReference>
<evidence type="ECO:0000313" key="4">
    <source>
        <dbReference type="EMBL" id="KAK1662466.1"/>
    </source>
</evidence>
<dbReference type="PANTHER" id="PTHR46020:SF29">
    <property type="entry name" value="GDSL ESTERASE_LIPASE"/>
    <property type="match status" value="1"/>
</dbReference>
<dbReference type="InterPro" id="IPR001087">
    <property type="entry name" value="GDSL"/>
</dbReference>
<comment type="similarity">
    <text evidence="1">Belongs to the 'GDSL' lipolytic enzyme family.</text>
</comment>
<name>A0AAD8SRZ1_LOLMU</name>
<dbReference type="AlphaFoldDB" id="A0AAD8SRZ1"/>
<reference evidence="4" key="1">
    <citation type="submission" date="2023-07" db="EMBL/GenBank/DDBJ databases">
        <title>A chromosome-level genome assembly of Lolium multiflorum.</title>
        <authorList>
            <person name="Chen Y."/>
            <person name="Copetti D."/>
            <person name="Kolliker R."/>
            <person name="Studer B."/>
        </authorList>
    </citation>
    <scope>NUCLEOTIDE SEQUENCE</scope>
    <source>
        <strain evidence="4">02402/16</strain>
        <tissue evidence="4">Leaf</tissue>
    </source>
</reference>
<dbReference type="Gene3D" id="3.40.50.1110">
    <property type="entry name" value="SGNH hydrolase"/>
    <property type="match status" value="1"/>
</dbReference>
<organism evidence="4 5">
    <name type="scientific">Lolium multiflorum</name>
    <name type="common">Italian ryegrass</name>
    <name type="synonym">Lolium perenne subsp. multiflorum</name>
    <dbReference type="NCBI Taxonomy" id="4521"/>
    <lineage>
        <taxon>Eukaryota</taxon>
        <taxon>Viridiplantae</taxon>
        <taxon>Streptophyta</taxon>
        <taxon>Embryophyta</taxon>
        <taxon>Tracheophyta</taxon>
        <taxon>Spermatophyta</taxon>
        <taxon>Magnoliopsida</taxon>
        <taxon>Liliopsida</taxon>
        <taxon>Poales</taxon>
        <taxon>Poaceae</taxon>
        <taxon>BOP clade</taxon>
        <taxon>Pooideae</taxon>
        <taxon>Poodae</taxon>
        <taxon>Poeae</taxon>
        <taxon>Poeae Chloroplast Group 2 (Poeae type)</taxon>
        <taxon>Loliodinae</taxon>
        <taxon>Loliinae</taxon>
        <taxon>Lolium</taxon>
    </lineage>
</organism>
<dbReference type="SUPFAM" id="SSF52266">
    <property type="entry name" value="SGNH hydrolase"/>
    <property type="match status" value="1"/>
</dbReference>
<accession>A0AAD8SRZ1</accession>
<evidence type="ECO:0008006" key="6">
    <source>
        <dbReference type="Google" id="ProtNLM"/>
    </source>
</evidence>
<keyword evidence="5" id="KW-1185">Reference proteome</keyword>
<evidence type="ECO:0000256" key="2">
    <source>
        <dbReference type="ARBA" id="ARBA00022801"/>
    </source>
</evidence>
<dbReference type="PANTHER" id="PTHR46020">
    <property type="entry name" value="OSJNBB0059K02.9 PROTEIN"/>
    <property type="match status" value="1"/>
</dbReference>
<keyword evidence="3" id="KW-0443">Lipid metabolism</keyword>
<keyword evidence="2" id="KW-0378">Hydrolase</keyword>
<evidence type="ECO:0000256" key="3">
    <source>
        <dbReference type="ARBA" id="ARBA00023098"/>
    </source>
</evidence>
<comment type="caution">
    <text evidence="4">The sequence shown here is derived from an EMBL/GenBank/DDBJ whole genome shotgun (WGS) entry which is preliminary data.</text>
</comment>
<protein>
    <recommendedName>
        <fullName evidence="6">GDSL esterase/lipase</fullName>
    </recommendedName>
</protein>
<dbReference type="GO" id="GO:0016788">
    <property type="term" value="F:hydrolase activity, acting on ester bonds"/>
    <property type="evidence" value="ECO:0007669"/>
    <property type="project" value="InterPro"/>
</dbReference>
<sequence>MKHIHQSRAEAGQSTAPSPSLHIFLQAGLHIDPAMSTKLAAVAGLVLLLAALNAAGVDSQRLPPPPPGCHYTYDYFRGLVTICDNPTPSPPAALTSPSMFVFGDSFADNGNLPKDTQQLSLISRQWYDPYGASYGQDNGTAAGKFNATGRFSNYLVQSDFIGRILGMNEAPPTYISSGINGNCDNAGMTFAAGGSGVFPVPLGVATLSDQLDNFERLVASGCITKAQIDASVVLIAVSGNDYDRVGVAQPSALGDVTVFIKNVTSQIAAAVDRLEKFGMNKILVNNLHPVGCTPAQTVLSKYATCDGAGNTASKTHNENLHQLLADKGNVMLLDLYGAFIGIVDKEHAGDKGSDLSRQFKNKKTPCCVGNDPTGFCGQMSSDAENPVELYTVCPNPEKHFFWDEMNPTQAGWTAVMTQLEGAIRQFIWPSQS</sequence>
<proteinExistence type="inferred from homology"/>
<gene>
    <name evidence="4" type="ORF">QYE76_050625</name>
</gene>
<dbReference type="InterPro" id="IPR036514">
    <property type="entry name" value="SGNH_hydro_sf"/>
</dbReference>
<dbReference type="Pfam" id="PF00657">
    <property type="entry name" value="Lipase_GDSL"/>
    <property type="match status" value="1"/>
</dbReference>
<evidence type="ECO:0000256" key="1">
    <source>
        <dbReference type="ARBA" id="ARBA00008668"/>
    </source>
</evidence>
<evidence type="ECO:0000313" key="5">
    <source>
        <dbReference type="Proteomes" id="UP001231189"/>
    </source>
</evidence>
<dbReference type="Proteomes" id="UP001231189">
    <property type="component" value="Unassembled WGS sequence"/>
</dbReference>
<dbReference type="GO" id="GO:0006629">
    <property type="term" value="P:lipid metabolic process"/>
    <property type="evidence" value="ECO:0007669"/>
    <property type="project" value="UniProtKB-KW"/>
</dbReference>